<evidence type="ECO:0000256" key="1">
    <source>
        <dbReference type="SAM" id="MobiDB-lite"/>
    </source>
</evidence>
<evidence type="ECO:0000313" key="3">
    <source>
        <dbReference type="Proteomes" id="UP001152885"/>
    </source>
</evidence>
<keyword evidence="3" id="KW-1185">Reference proteome</keyword>
<feature type="compositionally biased region" description="Basic residues" evidence="1">
    <location>
        <begin position="184"/>
        <end position="198"/>
    </location>
</feature>
<gene>
    <name evidence="2" type="ORF">CANVERA_P0751</name>
</gene>
<feature type="compositionally biased region" description="Basic residues" evidence="1">
    <location>
        <begin position="52"/>
        <end position="61"/>
    </location>
</feature>
<feature type="compositionally biased region" description="Polar residues" evidence="1">
    <location>
        <begin position="172"/>
        <end position="183"/>
    </location>
</feature>
<feature type="region of interest" description="Disordered" evidence="1">
    <location>
        <begin position="172"/>
        <end position="211"/>
    </location>
</feature>
<organism evidence="2 3">
    <name type="scientific">Candida verbasci</name>
    <dbReference type="NCBI Taxonomy" id="1227364"/>
    <lineage>
        <taxon>Eukaryota</taxon>
        <taxon>Fungi</taxon>
        <taxon>Dikarya</taxon>
        <taxon>Ascomycota</taxon>
        <taxon>Saccharomycotina</taxon>
        <taxon>Pichiomycetes</taxon>
        <taxon>Debaryomycetaceae</taxon>
        <taxon>Candida/Lodderomyces clade</taxon>
        <taxon>Candida</taxon>
    </lineage>
</organism>
<protein>
    <submittedName>
        <fullName evidence="2">Uncharacterized protein</fullName>
    </submittedName>
</protein>
<evidence type="ECO:0000313" key="2">
    <source>
        <dbReference type="EMBL" id="CAI5756234.1"/>
    </source>
</evidence>
<sequence length="875" mass="99749">MKHNSQKLRPRQQQQQQTQARQNELNLIFSPQPIINDSCNFAETSTPVNNSKKLKKQKRKKPEPSANKTIEKHKLDKAPLQYAQEDKENQLDKTPLQYAHEDKENQYPLVNKTLNSIRNRNRNRSILSNITPAPSRSNQNEPLDYDITVDQQSTSHVSENREDILNKSILTQLTPNSKNASSKRSTHVAHGRNAHVSHRQRDARVSPFDESDIDLNEAQTFENLKQSKIRSQKNQVAPIEPPISQPIQVQPVNSNFKNLLPSPTEQELGIDLNQAQNFIQPFDNKSQKISVARTSVSQPVQPVNSNFEESFPILAQKVSNIELNQGQTFNQIRSHNQAARTTTLPPPKPVNLNIKDSFSAAENHQMRQLINNKEYLIDSRIAKEILQSALKLVELNESKPNKNVMQLVPRQEELHYKTDTEMGSRKPEEVRYYVNMGTTRPEEMQHNNDVDMGNERYENDELKLRKNVQVANKDINYNQIYQDNSSVYLPVVSRPYRDLVEELESSPVKYKQVEANYIEIDQENVPQEIDKGQLAYSKPAPFFPVSNVNNNGIGSVIPEKVDNLPIVEVYDRDQLVYKQIDSTHNKINNKKGSNVHEKVDNFPILKAYNRYQSLYNPTTVNNYIHNNNNERRLKVHEKVDDSPIGKVGSCGQETHLKSTAALKVININNNEERPSLRQVDSLSIGDYDNGNQLLNNLIPQIIGKSNSYNKRNSVHEQVRDKSMGDIYKSGNLLNQPPIAPAKISKASIVNVPDQAKIDNGNQAPVPNVLTPNKVLANTSYERKSILDNGDNTTIDKLDERKSKHPIEANSPAAKISQPEINQEYSYVKSISSPISFSSEQVLINDSESVIDNQFERDPLDLLNYDNTIIFHRLNR</sequence>
<dbReference type="Proteomes" id="UP001152885">
    <property type="component" value="Unassembled WGS sequence"/>
</dbReference>
<reference evidence="2" key="1">
    <citation type="submission" date="2022-12" db="EMBL/GenBank/DDBJ databases">
        <authorList>
            <person name="Brejova B."/>
        </authorList>
    </citation>
    <scope>NUCLEOTIDE SEQUENCE</scope>
</reference>
<name>A0A9W4TTC0_9ASCO</name>
<feature type="compositionally biased region" description="Polar residues" evidence="1">
    <location>
        <begin position="33"/>
        <end position="51"/>
    </location>
</feature>
<accession>A0A9W4TTC0</accession>
<comment type="caution">
    <text evidence="2">The sequence shown here is derived from an EMBL/GenBank/DDBJ whole genome shotgun (WGS) entry which is preliminary data.</text>
</comment>
<dbReference type="AlphaFoldDB" id="A0A9W4TTC0"/>
<feature type="compositionally biased region" description="Basic residues" evidence="1">
    <location>
        <begin position="1"/>
        <end position="10"/>
    </location>
</feature>
<dbReference type="EMBL" id="CANTUO010000001">
    <property type="protein sequence ID" value="CAI5756234.1"/>
    <property type="molecule type" value="Genomic_DNA"/>
</dbReference>
<feature type="region of interest" description="Disordered" evidence="1">
    <location>
        <begin position="1"/>
        <end position="72"/>
    </location>
</feature>
<feature type="compositionally biased region" description="Low complexity" evidence="1">
    <location>
        <begin position="11"/>
        <end position="22"/>
    </location>
</feature>
<proteinExistence type="predicted"/>